<name>A0A1F6W5H2_9BACT</name>
<feature type="binding site" evidence="7">
    <location>
        <position position="25"/>
    </location>
    <ligand>
        <name>5-amino-6-(D-ribitylamino)uracil</name>
        <dbReference type="ChEBI" id="CHEBI:15934"/>
    </ligand>
</feature>
<comment type="caution">
    <text evidence="8">The sequence shown here is derived from an EMBL/GenBank/DDBJ whole genome shotgun (WGS) entry which is preliminary data.</text>
</comment>
<evidence type="ECO:0000256" key="2">
    <source>
        <dbReference type="ARBA" id="ARBA00007424"/>
    </source>
</evidence>
<feature type="binding site" evidence="7">
    <location>
        <begin position="59"/>
        <end position="61"/>
    </location>
    <ligand>
        <name>5-amino-6-(D-ribitylamino)uracil</name>
        <dbReference type="ChEBI" id="CHEBI:15934"/>
    </ligand>
</feature>
<comment type="pathway">
    <text evidence="1 7">Cofactor biosynthesis; riboflavin biosynthesis; riboflavin from 2-hydroxy-3-oxobutyl phosphate and 5-amino-6-(D-ribitylamino)uracil: step 1/2.</text>
</comment>
<dbReference type="Pfam" id="PF00885">
    <property type="entry name" value="DMRL_synthase"/>
    <property type="match status" value="1"/>
</dbReference>
<feature type="binding site" evidence="7">
    <location>
        <begin position="88"/>
        <end position="89"/>
    </location>
    <ligand>
        <name>(2S)-2-hydroxy-3-oxobutyl phosphate</name>
        <dbReference type="ChEBI" id="CHEBI:58830"/>
    </ligand>
</feature>
<sequence length="148" mass="16378">MQTKNKNKKYFDGSKLKAGIVVARWNGEITEKLLSDALVDLKKCKVKIKNIRIIHVSGAFEIPFALHKMALSKKYDFLVALGCIIRGDTPHFDYICKMAQGGVLKVMIEDNIPVGFGILTVNNLKQAKERIHVGGQATLAALELGLIK</sequence>
<dbReference type="InterPro" id="IPR002180">
    <property type="entry name" value="LS/RS"/>
</dbReference>
<feature type="binding site" evidence="7">
    <location>
        <position position="130"/>
    </location>
    <ligand>
        <name>(2S)-2-hydroxy-3-oxobutyl phosphate</name>
        <dbReference type="ChEBI" id="CHEBI:58830"/>
    </ligand>
</feature>
<evidence type="ECO:0000256" key="3">
    <source>
        <dbReference type="ARBA" id="ARBA00012664"/>
    </source>
</evidence>
<feature type="active site" description="Proton donor" evidence="7">
    <location>
        <position position="91"/>
    </location>
</feature>
<feature type="binding site" evidence="7">
    <location>
        <begin position="83"/>
        <end position="85"/>
    </location>
    <ligand>
        <name>5-amino-6-(D-ribitylamino)uracil</name>
        <dbReference type="ChEBI" id="CHEBI:15934"/>
    </ligand>
</feature>
<dbReference type="GO" id="GO:0005829">
    <property type="term" value="C:cytosol"/>
    <property type="evidence" value="ECO:0007669"/>
    <property type="project" value="TreeGrafter"/>
</dbReference>
<comment type="catalytic activity">
    <reaction evidence="6 7">
        <text>(2S)-2-hydroxy-3-oxobutyl phosphate + 5-amino-6-(D-ribitylamino)uracil = 6,7-dimethyl-8-(1-D-ribityl)lumazine + phosphate + 2 H2O + H(+)</text>
        <dbReference type="Rhea" id="RHEA:26152"/>
        <dbReference type="ChEBI" id="CHEBI:15377"/>
        <dbReference type="ChEBI" id="CHEBI:15378"/>
        <dbReference type="ChEBI" id="CHEBI:15934"/>
        <dbReference type="ChEBI" id="CHEBI:43474"/>
        <dbReference type="ChEBI" id="CHEBI:58201"/>
        <dbReference type="ChEBI" id="CHEBI:58830"/>
        <dbReference type="EC" id="2.5.1.78"/>
    </reaction>
</comment>
<dbReference type="Gene3D" id="3.40.50.960">
    <property type="entry name" value="Lumazine/riboflavin synthase"/>
    <property type="match status" value="1"/>
</dbReference>
<proteinExistence type="inferred from homology"/>
<evidence type="ECO:0000313" key="8">
    <source>
        <dbReference type="EMBL" id="OGI77160.1"/>
    </source>
</evidence>
<dbReference type="PANTHER" id="PTHR21058">
    <property type="entry name" value="6,7-DIMETHYL-8-RIBITYLLUMAZINE SYNTHASE DMRL SYNTHASE LUMAZINE SYNTHASE"/>
    <property type="match status" value="1"/>
</dbReference>
<keyword evidence="4 7" id="KW-0686">Riboflavin biosynthesis</keyword>
<evidence type="ECO:0000313" key="9">
    <source>
        <dbReference type="Proteomes" id="UP000178374"/>
    </source>
</evidence>
<evidence type="ECO:0000256" key="1">
    <source>
        <dbReference type="ARBA" id="ARBA00004917"/>
    </source>
</evidence>
<dbReference type="GO" id="GO:0009231">
    <property type="term" value="P:riboflavin biosynthetic process"/>
    <property type="evidence" value="ECO:0007669"/>
    <property type="project" value="UniProtKB-UniRule"/>
</dbReference>
<dbReference type="CDD" id="cd09209">
    <property type="entry name" value="Lumazine_synthase-I"/>
    <property type="match status" value="1"/>
</dbReference>
<dbReference type="InterPro" id="IPR036467">
    <property type="entry name" value="LS/RS_sf"/>
</dbReference>
<evidence type="ECO:0000256" key="5">
    <source>
        <dbReference type="ARBA" id="ARBA00022679"/>
    </source>
</evidence>
<evidence type="ECO:0000256" key="6">
    <source>
        <dbReference type="ARBA" id="ARBA00048785"/>
    </source>
</evidence>
<dbReference type="GO" id="GO:0000906">
    <property type="term" value="F:6,7-dimethyl-8-ribityllumazine synthase activity"/>
    <property type="evidence" value="ECO:0007669"/>
    <property type="project" value="UniProtKB-UniRule"/>
</dbReference>
<evidence type="ECO:0000256" key="4">
    <source>
        <dbReference type="ARBA" id="ARBA00022619"/>
    </source>
</evidence>
<dbReference type="HAMAP" id="MF_00178">
    <property type="entry name" value="Lumazine_synth"/>
    <property type="match status" value="1"/>
</dbReference>
<accession>A0A1F6W5H2</accession>
<feature type="binding site" evidence="7">
    <location>
        <position position="116"/>
    </location>
    <ligand>
        <name>5-amino-6-(D-ribitylamino)uracil</name>
        <dbReference type="ChEBI" id="CHEBI:15934"/>
    </ligand>
</feature>
<protein>
    <recommendedName>
        <fullName evidence="3 7">6,7-dimethyl-8-ribityllumazine synthase</fullName>
        <shortName evidence="7">DMRL synthase</shortName>
        <shortName evidence="7">LS</shortName>
        <shortName evidence="7">Lumazine synthase</shortName>
        <ecNumber evidence="3 7">2.5.1.78</ecNumber>
    </recommendedName>
</protein>
<dbReference type="UniPathway" id="UPA00275">
    <property type="reaction ID" value="UER00404"/>
</dbReference>
<comment type="function">
    <text evidence="7">Catalyzes the formation of 6,7-dimethyl-8-ribityllumazine by condensation of 5-amino-6-(D-ribitylamino)uracil with 3,4-dihydroxy-2-butanone 4-phosphate. This is the penultimate step in the biosynthesis of riboflavin.</text>
</comment>
<dbReference type="AlphaFoldDB" id="A0A1F6W5H2"/>
<dbReference type="SUPFAM" id="SSF52121">
    <property type="entry name" value="Lumazine synthase"/>
    <property type="match status" value="1"/>
</dbReference>
<organism evidence="8 9">
    <name type="scientific">Candidatus Nomurabacteria bacterium RIFCSPHIGHO2_02_FULL_37_13</name>
    <dbReference type="NCBI Taxonomy" id="1801750"/>
    <lineage>
        <taxon>Bacteria</taxon>
        <taxon>Candidatus Nomuraibacteriota</taxon>
    </lineage>
</organism>
<dbReference type="Proteomes" id="UP000178374">
    <property type="component" value="Unassembled WGS sequence"/>
</dbReference>
<gene>
    <name evidence="7" type="primary">ribH</name>
    <name evidence="8" type="ORF">A3B85_01810</name>
</gene>
<dbReference type="NCBIfam" id="TIGR00114">
    <property type="entry name" value="lumazine-synth"/>
    <property type="match status" value="1"/>
</dbReference>
<comment type="similarity">
    <text evidence="2 7">Belongs to the DMRL synthase family.</text>
</comment>
<reference evidence="8 9" key="1">
    <citation type="journal article" date="2016" name="Nat. Commun.">
        <title>Thousands of microbial genomes shed light on interconnected biogeochemical processes in an aquifer system.</title>
        <authorList>
            <person name="Anantharaman K."/>
            <person name="Brown C.T."/>
            <person name="Hug L.A."/>
            <person name="Sharon I."/>
            <person name="Castelle C.J."/>
            <person name="Probst A.J."/>
            <person name="Thomas B.C."/>
            <person name="Singh A."/>
            <person name="Wilkins M.J."/>
            <person name="Karaoz U."/>
            <person name="Brodie E.L."/>
            <person name="Williams K.H."/>
            <person name="Hubbard S.S."/>
            <person name="Banfield J.F."/>
        </authorList>
    </citation>
    <scope>NUCLEOTIDE SEQUENCE [LARGE SCALE GENOMIC DNA]</scope>
</reference>
<dbReference type="PANTHER" id="PTHR21058:SF0">
    <property type="entry name" value="6,7-DIMETHYL-8-RIBITYLLUMAZINE SYNTHASE"/>
    <property type="match status" value="1"/>
</dbReference>
<dbReference type="InterPro" id="IPR034964">
    <property type="entry name" value="LS"/>
</dbReference>
<dbReference type="STRING" id="1801750.A3B85_01810"/>
<evidence type="ECO:0000256" key="7">
    <source>
        <dbReference type="HAMAP-Rule" id="MF_00178"/>
    </source>
</evidence>
<keyword evidence="5 7" id="KW-0808">Transferase</keyword>
<dbReference type="EC" id="2.5.1.78" evidence="3 7"/>
<dbReference type="EMBL" id="MFUA01000014">
    <property type="protein sequence ID" value="OGI77160.1"/>
    <property type="molecule type" value="Genomic_DNA"/>
</dbReference>
<dbReference type="GO" id="GO:0009349">
    <property type="term" value="C:riboflavin synthase complex"/>
    <property type="evidence" value="ECO:0007669"/>
    <property type="project" value="UniProtKB-UniRule"/>
</dbReference>